<dbReference type="EMBL" id="GG666571">
    <property type="protein sequence ID" value="EEN53785.1"/>
    <property type="molecule type" value="Genomic_DNA"/>
</dbReference>
<feature type="compositionally biased region" description="Basic and acidic residues" evidence="1">
    <location>
        <begin position="469"/>
        <end position="489"/>
    </location>
</feature>
<dbReference type="eggNOG" id="ENOG502RTTC">
    <property type="taxonomic scope" value="Eukaryota"/>
</dbReference>
<feature type="compositionally biased region" description="Basic and acidic residues" evidence="1">
    <location>
        <begin position="355"/>
        <end position="379"/>
    </location>
</feature>
<evidence type="ECO:0000256" key="1">
    <source>
        <dbReference type="SAM" id="MobiDB-lite"/>
    </source>
</evidence>
<feature type="region of interest" description="Disordered" evidence="1">
    <location>
        <begin position="274"/>
        <end position="299"/>
    </location>
</feature>
<dbReference type="PANTHER" id="PTHR35683">
    <property type="entry name" value="YALI0C04136P"/>
    <property type="match status" value="1"/>
</dbReference>
<sequence>MFGAGKRKSRPPVRFADYKVDGAHAWPDYTSDHASEHAFQRVPPVASSTPMEMLEDDNQLTDCHHLLQNDICPYCRAKYRIAARTQHDEDQVLYRRTTITRRKRRRYHPYRRRRDQQFAEQLDVTGVRAGLMEGESGGVDTKTVDDGRFGSDQSTMAGSRAVGRTTPTYIYPEEVRWVVRARFQDDALQLADGRVETQVYRAPGGRPAVVVRDRGEPSLGTRPPQAPPGNDRPPGARQVNHVNSKLAGMTVERLPSMGLKSRLMVETKILGLRQAEENRPRDAKNRPRDAEKNRPRDAEMADIEIGHMVCVAYEQCWYLGKEPQDGKVTKEPQDGKVTKEPQDGKVTKEPQNGKVTKEPRNGKVTKEPRNGKVTKEPRNGKGPQDGKVTKEPQDGKVTKEPQDGKVTKEPQDGKVTKEPQDGKVTKEPQDGKVTKEPQDGKVTKKPQNGKVTKEPQDGKVTKEPQNGKVTKEPQDGKVTKEPRNGKVTKEPQNGKVTKEPKDGEESMDLNLDLDLQIGDTVAVAYDPDDGWFIGEVKSVASTTANIRFLVAKDGIFRKDSSKAVPVHNKPTFLPEIL</sequence>
<name>C3Z186_BRAFL</name>
<reference evidence="2" key="1">
    <citation type="journal article" date="2008" name="Nature">
        <title>The amphioxus genome and the evolution of the chordate karyotype.</title>
        <authorList>
            <consortium name="US DOE Joint Genome Institute (JGI-PGF)"/>
            <person name="Putnam N.H."/>
            <person name="Butts T."/>
            <person name="Ferrier D.E.K."/>
            <person name="Furlong R.F."/>
            <person name="Hellsten U."/>
            <person name="Kawashima T."/>
            <person name="Robinson-Rechavi M."/>
            <person name="Shoguchi E."/>
            <person name="Terry A."/>
            <person name="Yu J.-K."/>
            <person name="Benito-Gutierrez E.L."/>
            <person name="Dubchak I."/>
            <person name="Garcia-Fernandez J."/>
            <person name="Gibson-Brown J.J."/>
            <person name="Grigoriev I.V."/>
            <person name="Horton A.C."/>
            <person name="de Jong P.J."/>
            <person name="Jurka J."/>
            <person name="Kapitonov V.V."/>
            <person name="Kohara Y."/>
            <person name="Kuroki Y."/>
            <person name="Lindquist E."/>
            <person name="Lucas S."/>
            <person name="Osoegawa K."/>
            <person name="Pennacchio L.A."/>
            <person name="Salamov A.A."/>
            <person name="Satou Y."/>
            <person name="Sauka-Spengler T."/>
            <person name="Schmutz J."/>
            <person name="Shin-I T."/>
            <person name="Toyoda A."/>
            <person name="Bronner-Fraser M."/>
            <person name="Fujiyama A."/>
            <person name="Holland L.Z."/>
            <person name="Holland P.W.H."/>
            <person name="Satoh N."/>
            <person name="Rokhsar D.S."/>
        </authorList>
    </citation>
    <scope>NUCLEOTIDE SEQUENCE [LARGE SCALE GENOMIC DNA]</scope>
    <source>
        <strain evidence="2">S238N-H82</strain>
        <tissue evidence="2">Testes</tissue>
    </source>
</reference>
<protein>
    <submittedName>
        <fullName evidence="2">Uncharacterized protein</fullName>
    </submittedName>
</protein>
<feature type="region of interest" description="Disordered" evidence="1">
    <location>
        <begin position="132"/>
        <end position="159"/>
    </location>
</feature>
<gene>
    <name evidence="2" type="ORF">BRAFLDRAFT_77324</name>
</gene>
<feature type="compositionally biased region" description="Basic and acidic residues" evidence="1">
    <location>
        <begin position="387"/>
        <end position="442"/>
    </location>
</feature>
<organism>
    <name type="scientific">Branchiostoma floridae</name>
    <name type="common">Florida lancelet</name>
    <name type="synonym">Amphioxus</name>
    <dbReference type="NCBI Taxonomy" id="7739"/>
    <lineage>
        <taxon>Eukaryota</taxon>
        <taxon>Metazoa</taxon>
        <taxon>Chordata</taxon>
        <taxon>Cephalochordata</taxon>
        <taxon>Leptocardii</taxon>
        <taxon>Amphioxiformes</taxon>
        <taxon>Branchiostomatidae</taxon>
        <taxon>Branchiostoma</taxon>
    </lineage>
</organism>
<feature type="compositionally biased region" description="Basic and acidic residues" evidence="1">
    <location>
        <begin position="324"/>
        <end position="348"/>
    </location>
</feature>
<feature type="region of interest" description="Disordered" evidence="1">
    <location>
        <begin position="324"/>
        <end position="506"/>
    </location>
</feature>
<feature type="compositionally biased region" description="Basic and acidic residues" evidence="1">
    <location>
        <begin position="451"/>
        <end position="462"/>
    </location>
</feature>
<accession>C3Z186</accession>
<dbReference type="PANTHER" id="PTHR35683:SF4">
    <property type="entry name" value="AGAP002273-PA"/>
    <property type="match status" value="1"/>
</dbReference>
<proteinExistence type="predicted"/>
<dbReference type="AlphaFoldDB" id="C3Z186"/>
<feature type="region of interest" description="Disordered" evidence="1">
    <location>
        <begin position="205"/>
        <end position="237"/>
    </location>
</feature>
<dbReference type="InParanoid" id="C3Z186"/>
<evidence type="ECO:0000313" key="2">
    <source>
        <dbReference type="EMBL" id="EEN53785.1"/>
    </source>
</evidence>